<feature type="chain" id="PRO_5046827290" evidence="10">
    <location>
        <begin position="24"/>
        <end position="136"/>
    </location>
</feature>
<dbReference type="InterPro" id="IPR006260">
    <property type="entry name" value="TonB/TolA_C"/>
</dbReference>
<dbReference type="Gene3D" id="3.30.1150.10">
    <property type="match status" value="1"/>
</dbReference>
<reference evidence="12 13" key="1">
    <citation type="submission" date="2024-01" db="EMBL/GenBank/DDBJ databases">
        <title>Novel species of the genus Luteimonas isolated from rivers.</title>
        <authorList>
            <person name="Lu H."/>
        </authorList>
    </citation>
    <scope>NUCLEOTIDE SEQUENCE [LARGE SCALE GENOMIC DNA]</scope>
    <source>
        <strain evidence="12 13">FXH3W</strain>
    </source>
</reference>
<dbReference type="SUPFAM" id="SSF74653">
    <property type="entry name" value="TolA/TonB C-terminal domain"/>
    <property type="match status" value="1"/>
</dbReference>
<organism evidence="12 13">
    <name type="scientific">Aquilutibacter rugosus</name>
    <dbReference type="NCBI Taxonomy" id="3115820"/>
    <lineage>
        <taxon>Bacteria</taxon>
        <taxon>Pseudomonadati</taxon>
        <taxon>Pseudomonadota</taxon>
        <taxon>Gammaproteobacteria</taxon>
        <taxon>Lysobacterales</taxon>
        <taxon>Lysobacteraceae</taxon>
        <taxon>Aquilutibacter</taxon>
    </lineage>
</organism>
<evidence type="ECO:0000256" key="2">
    <source>
        <dbReference type="ARBA" id="ARBA00006555"/>
    </source>
</evidence>
<protein>
    <submittedName>
        <fullName evidence="12">Energy transducer TonB</fullName>
    </submittedName>
</protein>
<feature type="signal peptide" evidence="10">
    <location>
        <begin position="1"/>
        <end position="23"/>
    </location>
</feature>
<comment type="similarity">
    <text evidence="2">Belongs to the TonB family.</text>
</comment>
<gene>
    <name evidence="12" type="ORF">V3390_06900</name>
</gene>
<evidence type="ECO:0000259" key="11">
    <source>
        <dbReference type="PROSITE" id="PS52015"/>
    </source>
</evidence>
<dbReference type="Pfam" id="PF03544">
    <property type="entry name" value="TonB_C"/>
    <property type="match status" value="1"/>
</dbReference>
<dbReference type="RefSeq" id="WP_331688599.1">
    <property type="nucleotide sequence ID" value="NZ_JAZHBN010000001.1"/>
</dbReference>
<dbReference type="EMBL" id="JAZHBO010000002">
    <property type="protein sequence ID" value="MEF2155958.1"/>
    <property type="molecule type" value="Genomic_DNA"/>
</dbReference>
<sequence length="136" mass="14340">MSHRLKRIPFAVLSATAVLVLSACGPQTPQQPVGRNSQLMAVDTPPPEYPLRQACDGIGGIVELDVQVGADGKVSGSQVYRSSGVPELDAAAQAAVTKWKFEPAYVNGKAVAKKIRSPMSFKAPEEPNPLCEKPGA</sequence>
<keyword evidence="8" id="KW-1133">Transmembrane helix</keyword>
<keyword evidence="3" id="KW-0813">Transport</keyword>
<evidence type="ECO:0000313" key="12">
    <source>
        <dbReference type="EMBL" id="MEF2155958.1"/>
    </source>
</evidence>
<dbReference type="PROSITE" id="PS51257">
    <property type="entry name" value="PROKAR_LIPOPROTEIN"/>
    <property type="match status" value="1"/>
</dbReference>
<dbReference type="PANTHER" id="PTHR33446:SF2">
    <property type="entry name" value="PROTEIN TONB"/>
    <property type="match status" value="1"/>
</dbReference>
<proteinExistence type="inferred from homology"/>
<accession>A0ABU7V169</accession>
<evidence type="ECO:0000256" key="4">
    <source>
        <dbReference type="ARBA" id="ARBA00022475"/>
    </source>
</evidence>
<evidence type="ECO:0000256" key="3">
    <source>
        <dbReference type="ARBA" id="ARBA00022448"/>
    </source>
</evidence>
<keyword evidence="4" id="KW-1003">Cell membrane</keyword>
<evidence type="ECO:0000256" key="1">
    <source>
        <dbReference type="ARBA" id="ARBA00004383"/>
    </source>
</evidence>
<comment type="subcellular location">
    <subcellularLocation>
        <location evidence="1">Cell inner membrane</location>
        <topology evidence="1">Single-pass membrane protein</topology>
        <orientation evidence="1">Periplasmic side</orientation>
    </subcellularLocation>
</comment>
<keyword evidence="6" id="KW-0812">Transmembrane</keyword>
<dbReference type="PROSITE" id="PS52015">
    <property type="entry name" value="TONB_CTD"/>
    <property type="match status" value="1"/>
</dbReference>
<evidence type="ECO:0000256" key="5">
    <source>
        <dbReference type="ARBA" id="ARBA00022519"/>
    </source>
</evidence>
<comment type="caution">
    <text evidence="12">The sequence shown here is derived from an EMBL/GenBank/DDBJ whole genome shotgun (WGS) entry which is preliminary data.</text>
</comment>
<dbReference type="NCBIfam" id="TIGR01352">
    <property type="entry name" value="tonB_Cterm"/>
    <property type="match status" value="1"/>
</dbReference>
<name>A0ABU7V169_9GAMM</name>
<dbReference type="InterPro" id="IPR037682">
    <property type="entry name" value="TonB_C"/>
</dbReference>
<dbReference type="InterPro" id="IPR051045">
    <property type="entry name" value="TonB-dependent_transducer"/>
</dbReference>
<feature type="domain" description="TonB C-terminal" evidence="11">
    <location>
        <begin position="34"/>
        <end position="130"/>
    </location>
</feature>
<keyword evidence="10" id="KW-0732">Signal</keyword>
<keyword evidence="13" id="KW-1185">Reference proteome</keyword>
<evidence type="ECO:0000256" key="8">
    <source>
        <dbReference type="ARBA" id="ARBA00022989"/>
    </source>
</evidence>
<evidence type="ECO:0000256" key="9">
    <source>
        <dbReference type="ARBA" id="ARBA00023136"/>
    </source>
</evidence>
<evidence type="ECO:0000256" key="7">
    <source>
        <dbReference type="ARBA" id="ARBA00022927"/>
    </source>
</evidence>
<dbReference type="Proteomes" id="UP001356170">
    <property type="component" value="Unassembled WGS sequence"/>
</dbReference>
<evidence type="ECO:0000256" key="10">
    <source>
        <dbReference type="SAM" id="SignalP"/>
    </source>
</evidence>
<keyword evidence="7" id="KW-0653">Protein transport</keyword>
<keyword evidence="5" id="KW-0997">Cell inner membrane</keyword>
<keyword evidence="9" id="KW-0472">Membrane</keyword>
<evidence type="ECO:0000313" key="13">
    <source>
        <dbReference type="Proteomes" id="UP001356170"/>
    </source>
</evidence>
<evidence type="ECO:0000256" key="6">
    <source>
        <dbReference type="ARBA" id="ARBA00022692"/>
    </source>
</evidence>
<dbReference type="PANTHER" id="PTHR33446">
    <property type="entry name" value="PROTEIN TONB-RELATED"/>
    <property type="match status" value="1"/>
</dbReference>